<accession>M5JTA2</accession>
<evidence type="ECO:0000313" key="2">
    <source>
        <dbReference type="Proteomes" id="UP000011971"/>
    </source>
</evidence>
<sequence length="143" mass="15994">MDEFKIRSEMHQIVAENLANGIVVDVDMLCLGLMERRGAIEGEGAEFYRVHTFKDLKRIAKSVIGKYDAKDTTDAELLLPGFKHLCKAYPMKRQGKSVLVPVDQCSDFELINRATQLEDMASGCRSHAGEIREYVLARMASAA</sequence>
<name>M5JTA2_9HYPH</name>
<dbReference type="OrthoDB" id="8481968at2"/>
<dbReference type="AlphaFoldDB" id="M5JTA2"/>
<dbReference type="EMBL" id="AOGE01000073">
    <property type="protein sequence ID" value="ELT46864.1"/>
    <property type="molecule type" value="Genomic_DNA"/>
</dbReference>
<dbReference type="PATRIC" id="fig|1234597.4.peg.4694"/>
<evidence type="ECO:0000313" key="1">
    <source>
        <dbReference type="EMBL" id="ELT46864.1"/>
    </source>
</evidence>
<reference evidence="1 2" key="1">
    <citation type="journal article" date="2013" name="Gut Pathog.">
        <title>Draft genome of Ochrobactrum intermedium strain M86 isolated from non-ulcer dyspeptic individual from India.</title>
        <authorList>
            <person name="Kulkarni G."/>
            <person name="Dhotre D."/>
            <person name="Dharne M."/>
            <person name="Shetty S."/>
            <person name="Chowdhury S."/>
            <person name="Misra V."/>
            <person name="Misra S."/>
            <person name="Patole M."/>
            <person name="Shouche Y."/>
        </authorList>
    </citation>
    <scope>NUCLEOTIDE SEQUENCE [LARGE SCALE GENOMIC DNA]</scope>
    <source>
        <strain evidence="1 2">M86</strain>
    </source>
</reference>
<proteinExistence type="predicted"/>
<dbReference type="Proteomes" id="UP000011971">
    <property type="component" value="Unassembled WGS sequence"/>
</dbReference>
<comment type="caution">
    <text evidence="1">The sequence shown here is derived from an EMBL/GenBank/DDBJ whole genome shotgun (WGS) entry which is preliminary data.</text>
</comment>
<organism evidence="1 2">
    <name type="scientific">Brucella intermedia M86</name>
    <dbReference type="NCBI Taxonomy" id="1234597"/>
    <lineage>
        <taxon>Bacteria</taxon>
        <taxon>Pseudomonadati</taxon>
        <taxon>Pseudomonadota</taxon>
        <taxon>Alphaproteobacteria</taxon>
        <taxon>Hyphomicrobiales</taxon>
        <taxon>Brucellaceae</taxon>
        <taxon>Brucella/Ochrobactrum group</taxon>
        <taxon>Brucella</taxon>
    </lineage>
</organism>
<dbReference type="RefSeq" id="WP_006473042.1">
    <property type="nucleotide sequence ID" value="NZ_AOGE01000073.1"/>
</dbReference>
<gene>
    <name evidence="1" type="ORF">D584_22796</name>
</gene>
<protein>
    <submittedName>
        <fullName evidence="1">Uncharacterized protein</fullName>
    </submittedName>
</protein>